<organism evidence="2 3">
    <name type="scientific">Nocardia ignorata</name>
    <dbReference type="NCBI Taxonomy" id="145285"/>
    <lineage>
        <taxon>Bacteria</taxon>
        <taxon>Bacillati</taxon>
        <taxon>Actinomycetota</taxon>
        <taxon>Actinomycetes</taxon>
        <taxon>Mycobacteriales</taxon>
        <taxon>Nocardiaceae</taxon>
        <taxon>Nocardia</taxon>
    </lineage>
</organism>
<name>A0A4V3CMX1_NOCIG</name>
<evidence type="ECO:0000256" key="1">
    <source>
        <dbReference type="SAM" id="MobiDB-lite"/>
    </source>
</evidence>
<feature type="region of interest" description="Disordered" evidence="1">
    <location>
        <begin position="1"/>
        <end position="26"/>
    </location>
</feature>
<comment type="caution">
    <text evidence="2">The sequence shown here is derived from an EMBL/GenBank/DDBJ whole genome shotgun (WGS) entry which is preliminary data.</text>
</comment>
<gene>
    <name evidence="2" type="ORF">DFR75_10797</name>
</gene>
<keyword evidence="3" id="KW-1185">Reference proteome</keyword>
<evidence type="ECO:0008006" key="4">
    <source>
        <dbReference type="Google" id="ProtNLM"/>
    </source>
</evidence>
<dbReference type="AlphaFoldDB" id="A0A4V3CMX1"/>
<dbReference type="EMBL" id="SNXK01000007">
    <property type="protein sequence ID" value="TDP31872.1"/>
    <property type="molecule type" value="Genomic_DNA"/>
</dbReference>
<dbReference type="Gene3D" id="3.40.50.1820">
    <property type="entry name" value="alpha/beta hydrolase"/>
    <property type="match status" value="1"/>
</dbReference>
<dbReference type="InterPro" id="IPR029058">
    <property type="entry name" value="AB_hydrolase_fold"/>
</dbReference>
<accession>A0A4V3CMX1</accession>
<dbReference type="Proteomes" id="UP000295087">
    <property type="component" value="Unassembled WGS sequence"/>
</dbReference>
<reference evidence="2 3" key="1">
    <citation type="submission" date="2019-03" db="EMBL/GenBank/DDBJ databases">
        <title>Genomic Encyclopedia of Type Strains, Phase IV (KMG-IV): sequencing the most valuable type-strain genomes for metagenomic binning, comparative biology and taxonomic classification.</title>
        <authorList>
            <person name="Goeker M."/>
        </authorList>
    </citation>
    <scope>NUCLEOTIDE SEQUENCE [LARGE SCALE GENOMIC DNA]</scope>
    <source>
        <strain evidence="2 3">DSM 44496</strain>
    </source>
</reference>
<evidence type="ECO:0000313" key="3">
    <source>
        <dbReference type="Proteomes" id="UP000295087"/>
    </source>
</evidence>
<evidence type="ECO:0000313" key="2">
    <source>
        <dbReference type="EMBL" id="TDP31872.1"/>
    </source>
</evidence>
<proteinExistence type="predicted"/>
<protein>
    <recommendedName>
        <fullName evidence="4">Alpha/beta hydrolase family protein</fullName>
    </recommendedName>
</protein>
<sequence>MRARATRSTDRRVLPHGPQLRKIPSEPESVVSNYRWRLSLAPGEPQYDAYGQQLATGPVITVPTITPGQRLRGPTKDGMRYRAEFTGRYEHRVLDGIGHNVSQEAPRPFAQAIINADHL</sequence>
<dbReference type="SUPFAM" id="SSF53474">
    <property type="entry name" value="alpha/beta-Hydrolases"/>
    <property type="match status" value="1"/>
</dbReference>